<feature type="transmembrane region" description="Helical" evidence="8">
    <location>
        <begin position="49"/>
        <end position="69"/>
    </location>
</feature>
<feature type="transmembrane region" description="Helical" evidence="8">
    <location>
        <begin position="106"/>
        <end position="127"/>
    </location>
</feature>
<dbReference type="GO" id="GO:0005886">
    <property type="term" value="C:plasma membrane"/>
    <property type="evidence" value="ECO:0007669"/>
    <property type="project" value="UniProtKB-SubCell"/>
</dbReference>
<keyword evidence="4" id="KW-1003">Cell membrane</keyword>
<dbReference type="Gene3D" id="1.10.3470.10">
    <property type="entry name" value="ABC transporter involved in vitamin B12 uptake, BtuC"/>
    <property type="match status" value="1"/>
</dbReference>
<evidence type="ECO:0000256" key="5">
    <source>
        <dbReference type="ARBA" id="ARBA00022692"/>
    </source>
</evidence>
<feature type="transmembrane region" description="Helical" evidence="8">
    <location>
        <begin position="228"/>
        <end position="257"/>
    </location>
</feature>
<dbReference type="PANTHER" id="PTHR30472:SF25">
    <property type="entry name" value="ABC TRANSPORTER PERMEASE PROTEIN MJ0876-RELATED"/>
    <property type="match status" value="1"/>
</dbReference>
<sequence>MSVLRLCLILGGVLIAVSAASLLVGDVPILRLMDSDPGLARMLIVELRLPRLVLAATAGAALGLSGAALQGLLRNPLASPDILGTSAGAALGAVMTAYFLGLSGTLAMAGGGIAGALLALVLLLALAGRGASSATLILAGVAISALGGAMMNLALALAPSPFAFYDIMFWLLGSFADRNLDHVRVGLPAMVIGSALLLTAARGLDALALGEDVAATLGHDVRTMRWRIVGGSAIAVGGAVAVAGIIGFVGLIVPHLVRPLVRNRPGPALLPSAVAGAALLVAADIIMRFPLNGKTLPIGVVTAILGAPFFLWLILSRRGTQA</sequence>
<comment type="caution">
    <text evidence="9">The sequence shown here is derived from an EMBL/GenBank/DDBJ whole genome shotgun (WGS) entry which is preliminary data.</text>
</comment>
<evidence type="ECO:0000256" key="3">
    <source>
        <dbReference type="ARBA" id="ARBA00022448"/>
    </source>
</evidence>
<dbReference type="Proteomes" id="UP000566324">
    <property type="component" value="Unassembled WGS sequence"/>
</dbReference>
<evidence type="ECO:0000256" key="8">
    <source>
        <dbReference type="SAM" id="Phobius"/>
    </source>
</evidence>
<feature type="transmembrane region" description="Helical" evidence="8">
    <location>
        <begin position="81"/>
        <end position="100"/>
    </location>
</feature>
<feature type="transmembrane region" description="Helical" evidence="8">
    <location>
        <begin position="295"/>
        <end position="315"/>
    </location>
</feature>
<dbReference type="CDD" id="cd06550">
    <property type="entry name" value="TM_ABC_iron-siderophores_like"/>
    <property type="match status" value="1"/>
</dbReference>
<reference evidence="9 10" key="1">
    <citation type="submission" date="2020-08" db="EMBL/GenBank/DDBJ databases">
        <title>Genomic Encyclopedia of Type Strains, Phase IV (KMG-IV): sequencing the most valuable type-strain genomes for metagenomic binning, comparative biology and taxonomic classification.</title>
        <authorList>
            <person name="Goeker M."/>
        </authorList>
    </citation>
    <scope>NUCLEOTIDE SEQUENCE [LARGE SCALE GENOMIC DNA]</scope>
    <source>
        <strain evidence="9 10">DSM 17328</strain>
    </source>
</reference>
<feature type="transmembrane region" description="Helical" evidence="8">
    <location>
        <begin position="134"/>
        <end position="156"/>
    </location>
</feature>
<keyword evidence="10" id="KW-1185">Reference proteome</keyword>
<feature type="transmembrane region" description="Helical" evidence="8">
    <location>
        <begin position="269"/>
        <end position="289"/>
    </location>
</feature>
<dbReference type="RefSeq" id="WP_184063659.1">
    <property type="nucleotide sequence ID" value="NZ_JACHNZ010000001.1"/>
</dbReference>
<comment type="subcellular location">
    <subcellularLocation>
        <location evidence="1">Cell membrane</location>
        <topology evidence="1">Multi-pass membrane protein</topology>
    </subcellularLocation>
</comment>
<evidence type="ECO:0000256" key="4">
    <source>
        <dbReference type="ARBA" id="ARBA00022475"/>
    </source>
</evidence>
<dbReference type="SUPFAM" id="SSF81345">
    <property type="entry name" value="ABC transporter involved in vitamin B12 uptake, BtuC"/>
    <property type="match status" value="1"/>
</dbReference>
<evidence type="ECO:0000313" key="10">
    <source>
        <dbReference type="Proteomes" id="UP000566324"/>
    </source>
</evidence>
<keyword evidence="5 8" id="KW-0812">Transmembrane</keyword>
<dbReference type="PANTHER" id="PTHR30472">
    <property type="entry name" value="FERRIC ENTEROBACTIN TRANSPORT SYSTEM PERMEASE PROTEIN"/>
    <property type="match status" value="1"/>
</dbReference>
<organism evidence="9 10">
    <name type="scientific">Sphingosinicella soli</name>
    <dbReference type="NCBI Taxonomy" id="333708"/>
    <lineage>
        <taxon>Bacteria</taxon>
        <taxon>Pseudomonadati</taxon>
        <taxon>Pseudomonadota</taxon>
        <taxon>Alphaproteobacteria</taxon>
        <taxon>Sphingomonadales</taxon>
        <taxon>Sphingosinicellaceae</taxon>
        <taxon>Sphingosinicella</taxon>
    </lineage>
</organism>
<evidence type="ECO:0000256" key="1">
    <source>
        <dbReference type="ARBA" id="ARBA00004651"/>
    </source>
</evidence>
<dbReference type="InterPro" id="IPR000522">
    <property type="entry name" value="ABC_transptr_permease_BtuC"/>
</dbReference>
<dbReference type="AlphaFoldDB" id="A0A7W7F5I1"/>
<evidence type="ECO:0000256" key="7">
    <source>
        <dbReference type="ARBA" id="ARBA00023136"/>
    </source>
</evidence>
<dbReference type="GO" id="GO:0022857">
    <property type="term" value="F:transmembrane transporter activity"/>
    <property type="evidence" value="ECO:0007669"/>
    <property type="project" value="InterPro"/>
</dbReference>
<evidence type="ECO:0000313" key="9">
    <source>
        <dbReference type="EMBL" id="MBB4630562.1"/>
    </source>
</evidence>
<protein>
    <submittedName>
        <fullName evidence="9">Iron complex transport system permease protein</fullName>
    </submittedName>
</protein>
<dbReference type="Pfam" id="PF01032">
    <property type="entry name" value="FecCD"/>
    <property type="match status" value="1"/>
</dbReference>
<keyword evidence="6 8" id="KW-1133">Transmembrane helix</keyword>
<gene>
    <name evidence="9" type="ORF">GGQ98_000163</name>
</gene>
<comment type="similarity">
    <text evidence="2">Belongs to the binding-protein-dependent transport system permease family. FecCD subfamily.</text>
</comment>
<keyword evidence="7 8" id="KW-0472">Membrane</keyword>
<dbReference type="InterPro" id="IPR037294">
    <property type="entry name" value="ABC_BtuC-like"/>
</dbReference>
<proteinExistence type="inferred from homology"/>
<dbReference type="EMBL" id="JACHNZ010000001">
    <property type="protein sequence ID" value="MBB4630562.1"/>
    <property type="molecule type" value="Genomic_DNA"/>
</dbReference>
<evidence type="ECO:0000256" key="6">
    <source>
        <dbReference type="ARBA" id="ARBA00022989"/>
    </source>
</evidence>
<name>A0A7W7F5I1_9SPHN</name>
<keyword evidence="3" id="KW-0813">Transport</keyword>
<evidence type="ECO:0000256" key="2">
    <source>
        <dbReference type="ARBA" id="ARBA00007935"/>
    </source>
</evidence>
<accession>A0A7W7F5I1</accession>